<organism evidence="3 4">
    <name type="scientific">Centaurea solstitialis</name>
    <name type="common">yellow star-thistle</name>
    <dbReference type="NCBI Taxonomy" id="347529"/>
    <lineage>
        <taxon>Eukaryota</taxon>
        <taxon>Viridiplantae</taxon>
        <taxon>Streptophyta</taxon>
        <taxon>Embryophyta</taxon>
        <taxon>Tracheophyta</taxon>
        <taxon>Spermatophyta</taxon>
        <taxon>Magnoliopsida</taxon>
        <taxon>eudicotyledons</taxon>
        <taxon>Gunneridae</taxon>
        <taxon>Pentapetalae</taxon>
        <taxon>asterids</taxon>
        <taxon>campanulids</taxon>
        <taxon>Asterales</taxon>
        <taxon>Asteraceae</taxon>
        <taxon>Carduoideae</taxon>
        <taxon>Cardueae</taxon>
        <taxon>Centaureinae</taxon>
        <taxon>Centaurea</taxon>
    </lineage>
</organism>
<protein>
    <recommendedName>
        <fullName evidence="2">Reverse transcriptase zinc-binding domain-containing protein</fullName>
    </recommendedName>
</protein>
<evidence type="ECO:0000256" key="1">
    <source>
        <dbReference type="SAM" id="MobiDB-lite"/>
    </source>
</evidence>
<reference evidence="3" key="1">
    <citation type="submission" date="2023-03" db="EMBL/GenBank/DDBJ databases">
        <title>Chromosome-scale reference genome and RAD-based genetic map of yellow starthistle (Centaurea solstitialis) reveal putative structural variation and QTLs associated with invader traits.</title>
        <authorList>
            <person name="Reatini B."/>
            <person name="Cang F.A."/>
            <person name="Jiang Q."/>
            <person name="Mckibben M.T.W."/>
            <person name="Barker M.S."/>
            <person name="Rieseberg L.H."/>
            <person name="Dlugosch K.M."/>
        </authorList>
    </citation>
    <scope>NUCLEOTIDE SEQUENCE</scope>
    <source>
        <strain evidence="3">CAN-66</strain>
        <tissue evidence="3">Leaf</tissue>
    </source>
</reference>
<dbReference type="EMBL" id="JARYMX010000001">
    <property type="protein sequence ID" value="KAJ9567092.1"/>
    <property type="molecule type" value="Genomic_DNA"/>
</dbReference>
<name>A0AA38WMV8_9ASTR</name>
<sequence length="292" mass="32872">MEARRNTLDGSKTQGRSHRRWNTSQQSSPVEYVAAVVTGWGHAGGGQDEGKPSGIRVYSNEKGKPGGSGLFWNNLIPIKLNIFTWRFLIDALPTHFNLSKRGIPLQSLACTVVPSAITVWNLWTICSLVSPIWKKIWAWWDLKSPPLSSVDGFKRVVQQAGSYRRWGKVFLAVCVVASWQIWKWRNSIARDALMLDMAIFILSRVHIILKTKSLDGEGRLHNLESTTSVSETQTPFMTSPPVKLISECFVKPPDGSLSVDANQPIHFTPFEIPLLNINYTQTGNFFHKWVVL</sequence>
<proteinExistence type="predicted"/>
<gene>
    <name evidence="3" type="ORF">OSB04_003058</name>
</gene>
<evidence type="ECO:0000259" key="2">
    <source>
        <dbReference type="Pfam" id="PF13966"/>
    </source>
</evidence>
<feature type="region of interest" description="Disordered" evidence="1">
    <location>
        <begin position="1"/>
        <end position="27"/>
    </location>
</feature>
<dbReference type="Pfam" id="PF13966">
    <property type="entry name" value="zf-RVT"/>
    <property type="match status" value="1"/>
</dbReference>
<dbReference type="AlphaFoldDB" id="A0AA38WMV8"/>
<evidence type="ECO:0000313" key="4">
    <source>
        <dbReference type="Proteomes" id="UP001172457"/>
    </source>
</evidence>
<evidence type="ECO:0000313" key="3">
    <source>
        <dbReference type="EMBL" id="KAJ9567092.1"/>
    </source>
</evidence>
<dbReference type="InterPro" id="IPR026960">
    <property type="entry name" value="RVT-Znf"/>
</dbReference>
<keyword evidence="4" id="KW-1185">Reference proteome</keyword>
<accession>A0AA38WMV8</accession>
<comment type="caution">
    <text evidence="3">The sequence shown here is derived from an EMBL/GenBank/DDBJ whole genome shotgun (WGS) entry which is preliminary data.</text>
</comment>
<feature type="domain" description="Reverse transcriptase zinc-binding" evidence="2">
    <location>
        <begin position="69"/>
        <end position="133"/>
    </location>
</feature>
<dbReference type="Proteomes" id="UP001172457">
    <property type="component" value="Chromosome 1"/>
</dbReference>